<feature type="transmembrane region" description="Helical" evidence="6">
    <location>
        <begin position="77"/>
        <end position="106"/>
    </location>
</feature>
<dbReference type="CDD" id="cd11482">
    <property type="entry name" value="SLC-NCS1sbd_NRT1-like"/>
    <property type="match status" value="1"/>
</dbReference>
<dbReference type="EMBL" id="JAHLUX010000009">
    <property type="protein sequence ID" value="KAG7816995.1"/>
    <property type="molecule type" value="Genomic_DNA"/>
</dbReference>
<feature type="transmembrane region" description="Helical" evidence="6">
    <location>
        <begin position="193"/>
        <end position="214"/>
    </location>
</feature>
<dbReference type="PANTHER" id="PTHR30618">
    <property type="entry name" value="NCS1 FAMILY PURINE/PYRIMIDINE TRANSPORTER"/>
    <property type="match status" value="1"/>
</dbReference>
<evidence type="ECO:0000256" key="2">
    <source>
        <dbReference type="ARBA" id="ARBA00008974"/>
    </source>
</evidence>
<feature type="transmembrane region" description="Helical" evidence="6">
    <location>
        <begin position="38"/>
        <end position="57"/>
    </location>
</feature>
<dbReference type="Proteomes" id="UP001196530">
    <property type="component" value="Unassembled WGS sequence"/>
</dbReference>
<dbReference type="Pfam" id="PF02133">
    <property type="entry name" value="Transp_cyt_pur"/>
    <property type="match status" value="1"/>
</dbReference>
<sequence length="528" mass="58712">MKLTVKKWRLPKQKSSCAPDGVNTNVDNDVTPPERRTWNVYMIIGFWASDYLSMQTVENPSNSLLMGMTWKTGLSTSMVGMVLIGLPLIFNGAIGAALHVPFPVAVRSSFGYHFSKFAVITRCITAIFWHSIQTFSGSLAMTACITAIWPSFGRIPNKIPSSMGITSPQMIGHFVFWSVQFPFLLIPPHKLRWFFILKTVIAAACLVGTAAGMAKMAGNSGDIWNQEYTVHGAERSWLYVKLLNSNVAGWATMATNIADFTRYMNDRSKAQYAQVVVLPAWATFVTMMSLVASSAGKMVYGSYIWSPTEFAEHWTATGSKGRAASFFVCAAWCISQIGTNLSANVITGANDLVSLFPEYINIRRGAVIITIISGWVLQAWKIENSAAQLVTFISGLSSFLAPITGIIIADYWVIKKQHLDVPALYDPNGRYSYYKGFNWRAALAFLAGNVPCLPGLASEVGSVSVNAGILELWYMSYFYGFLSSFAVYIVTNYFWPDRRSQVNETVYYIYEDEEVEEVDVVFEPKLKK</sequence>
<evidence type="ECO:0000256" key="6">
    <source>
        <dbReference type="SAM" id="Phobius"/>
    </source>
</evidence>
<evidence type="ECO:0000256" key="3">
    <source>
        <dbReference type="ARBA" id="ARBA00022692"/>
    </source>
</evidence>
<evidence type="ECO:0008006" key="9">
    <source>
        <dbReference type="Google" id="ProtNLM"/>
    </source>
</evidence>
<accession>A0AAN6DDK0</accession>
<evidence type="ECO:0000313" key="8">
    <source>
        <dbReference type="Proteomes" id="UP001196530"/>
    </source>
</evidence>
<feature type="transmembrane region" description="Helical" evidence="6">
    <location>
        <begin position="169"/>
        <end position="186"/>
    </location>
</feature>
<keyword evidence="3 6" id="KW-0812">Transmembrane</keyword>
<dbReference type="AlphaFoldDB" id="A0AAN6DDK0"/>
<dbReference type="PANTHER" id="PTHR30618:SF0">
    <property type="entry name" value="PURINE-URACIL PERMEASE NCS1"/>
    <property type="match status" value="1"/>
</dbReference>
<proteinExistence type="inferred from homology"/>
<feature type="transmembrane region" description="Helical" evidence="6">
    <location>
        <begin position="437"/>
        <end position="457"/>
    </location>
</feature>
<dbReference type="RefSeq" id="XP_043058526.1">
    <property type="nucleotide sequence ID" value="XM_043205159.1"/>
</dbReference>
<keyword evidence="5 6" id="KW-0472">Membrane</keyword>
<comment type="caution">
    <text evidence="7">The sequence shown here is derived from an EMBL/GenBank/DDBJ whole genome shotgun (WGS) entry which is preliminary data.</text>
</comment>
<dbReference type="InterPro" id="IPR045225">
    <property type="entry name" value="Uracil/uridine/allantoin_perm"/>
</dbReference>
<dbReference type="GeneID" id="66128510"/>
<feature type="transmembrane region" description="Helical" evidence="6">
    <location>
        <begin position="362"/>
        <end position="380"/>
    </location>
</feature>
<reference evidence="7" key="1">
    <citation type="journal article" date="2021" name="G3 (Bethesda)">
        <title>Genomic diversity, chromosomal rearrangements, and interspecies hybridization in the ogataea polymorpha species complex.</title>
        <authorList>
            <person name="Hanson S.J."/>
            <person name="Cinneide E.O."/>
            <person name="Salzberg L.I."/>
            <person name="Wolfe K.H."/>
            <person name="McGowan J."/>
            <person name="Fitzpatrick D.A."/>
            <person name="Matlin K."/>
        </authorList>
    </citation>
    <scope>NUCLEOTIDE SEQUENCE</scope>
    <source>
        <strain evidence="7">61-244</strain>
    </source>
</reference>
<evidence type="ECO:0000256" key="4">
    <source>
        <dbReference type="ARBA" id="ARBA00022989"/>
    </source>
</evidence>
<dbReference type="GO" id="GO:0015205">
    <property type="term" value="F:nucleobase transmembrane transporter activity"/>
    <property type="evidence" value="ECO:0007669"/>
    <property type="project" value="TreeGrafter"/>
</dbReference>
<keyword evidence="4 6" id="KW-1133">Transmembrane helix</keyword>
<feature type="transmembrane region" description="Helical" evidence="6">
    <location>
        <begin position="386"/>
        <end position="409"/>
    </location>
</feature>
<organism evidence="7 8">
    <name type="scientific">Pichia angusta</name>
    <name type="common">Yeast</name>
    <name type="synonym">Hansenula polymorpha</name>
    <dbReference type="NCBI Taxonomy" id="870730"/>
    <lineage>
        <taxon>Eukaryota</taxon>
        <taxon>Fungi</taxon>
        <taxon>Dikarya</taxon>
        <taxon>Ascomycota</taxon>
        <taxon>Saccharomycotina</taxon>
        <taxon>Pichiomycetes</taxon>
        <taxon>Pichiales</taxon>
        <taxon>Pichiaceae</taxon>
        <taxon>Ogataea</taxon>
    </lineage>
</organism>
<evidence type="ECO:0000313" key="7">
    <source>
        <dbReference type="EMBL" id="KAG7816995.1"/>
    </source>
</evidence>
<feature type="transmembrane region" description="Helical" evidence="6">
    <location>
        <begin position="127"/>
        <end position="149"/>
    </location>
</feature>
<protein>
    <recommendedName>
        <fullName evidence="9">Allantoin permease</fullName>
    </recommendedName>
</protein>
<evidence type="ECO:0000256" key="1">
    <source>
        <dbReference type="ARBA" id="ARBA00004141"/>
    </source>
</evidence>
<evidence type="ECO:0000256" key="5">
    <source>
        <dbReference type="ARBA" id="ARBA00023136"/>
    </source>
</evidence>
<feature type="transmembrane region" description="Helical" evidence="6">
    <location>
        <begin position="477"/>
        <end position="495"/>
    </location>
</feature>
<dbReference type="GO" id="GO:0005886">
    <property type="term" value="C:plasma membrane"/>
    <property type="evidence" value="ECO:0007669"/>
    <property type="project" value="TreeGrafter"/>
</dbReference>
<name>A0AAN6DDK0_PICAN</name>
<feature type="transmembrane region" description="Helical" evidence="6">
    <location>
        <begin position="272"/>
        <end position="292"/>
    </location>
</feature>
<gene>
    <name evidence="7" type="ORF">KL928_004459</name>
</gene>
<comment type="subcellular location">
    <subcellularLocation>
        <location evidence="1">Membrane</location>
        <topology evidence="1">Multi-pass membrane protein</topology>
    </subcellularLocation>
</comment>
<comment type="similarity">
    <text evidence="2">Belongs to the purine-cytosine permease (2.A.39) family.</text>
</comment>
<dbReference type="Gene3D" id="1.10.4160.10">
    <property type="entry name" value="Hydantoin permease"/>
    <property type="match status" value="1"/>
</dbReference>
<dbReference type="InterPro" id="IPR001248">
    <property type="entry name" value="Pur-cyt_permease"/>
</dbReference>